<evidence type="ECO:0000256" key="1">
    <source>
        <dbReference type="ARBA" id="ARBA00004651"/>
    </source>
</evidence>
<comment type="caution">
    <text evidence="11">The sequence shown here is derived from an EMBL/GenBank/DDBJ whole genome shotgun (WGS) entry which is preliminary data.</text>
</comment>
<gene>
    <name evidence="11" type="ORF">LSTR_LSTR012720</name>
</gene>
<dbReference type="PANTHER" id="PTHR21137:SF35">
    <property type="entry name" value="ODORANT RECEPTOR 19A-RELATED"/>
    <property type="match status" value="1"/>
</dbReference>
<feature type="transmembrane region" description="Helical" evidence="10">
    <location>
        <begin position="179"/>
        <end position="202"/>
    </location>
</feature>
<evidence type="ECO:0000256" key="8">
    <source>
        <dbReference type="ARBA" id="ARBA00023170"/>
    </source>
</evidence>
<protein>
    <recommendedName>
        <fullName evidence="13">Odorant receptor</fullName>
    </recommendedName>
</protein>
<keyword evidence="5" id="KW-0552">Olfaction</keyword>
<keyword evidence="7 10" id="KW-0472">Membrane</keyword>
<evidence type="ECO:0000256" key="6">
    <source>
        <dbReference type="ARBA" id="ARBA00022989"/>
    </source>
</evidence>
<keyword evidence="6 10" id="KW-1133">Transmembrane helix</keyword>
<evidence type="ECO:0008006" key="13">
    <source>
        <dbReference type="Google" id="ProtNLM"/>
    </source>
</evidence>
<dbReference type="EMBL" id="QKKF02030855">
    <property type="protein sequence ID" value="RZF34638.1"/>
    <property type="molecule type" value="Genomic_DNA"/>
</dbReference>
<keyword evidence="8" id="KW-0675">Receptor</keyword>
<evidence type="ECO:0000313" key="12">
    <source>
        <dbReference type="Proteomes" id="UP000291343"/>
    </source>
</evidence>
<dbReference type="OrthoDB" id="6618985at2759"/>
<name>A0A482WMD5_LAOST</name>
<evidence type="ECO:0000256" key="3">
    <source>
        <dbReference type="ARBA" id="ARBA00022606"/>
    </source>
</evidence>
<keyword evidence="12" id="KW-1185">Reference proteome</keyword>
<dbReference type="GO" id="GO:0007165">
    <property type="term" value="P:signal transduction"/>
    <property type="evidence" value="ECO:0007669"/>
    <property type="project" value="UniProtKB-KW"/>
</dbReference>
<sequence>MYMTKERKKIPSLNYNYPIPLWFPFDTSNVWGFGFAFGYFLVLITLITIAFLVVVYVPTIVLFFMEMYAQLGILNHSIINLDKRAALLFNSSNNIFAKSSSRMAMDISSLIENKDYQRCLLYCLKQNVQHHWAIKRFRDTFQHLIGIFLGDVLVGSGLMIVTLSLTLAKSDTAFSPDNVKLLFLLGCELLNLFGYCLCGTLVKDRSLSVQTALFHCSWLQLSQSSKKSLQIFQVCSTRPLVFKGAGTFEINLECYLQVLNTTYSTFNVLNSINS</sequence>
<accession>A0A482WMD5</accession>
<keyword evidence="2" id="KW-1003">Cell membrane</keyword>
<evidence type="ECO:0000256" key="4">
    <source>
        <dbReference type="ARBA" id="ARBA00022692"/>
    </source>
</evidence>
<dbReference type="Pfam" id="PF02949">
    <property type="entry name" value="7tm_6"/>
    <property type="match status" value="1"/>
</dbReference>
<evidence type="ECO:0000313" key="11">
    <source>
        <dbReference type="EMBL" id="RZF34638.1"/>
    </source>
</evidence>
<evidence type="ECO:0000256" key="5">
    <source>
        <dbReference type="ARBA" id="ARBA00022725"/>
    </source>
</evidence>
<dbReference type="Proteomes" id="UP000291343">
    <property type="component" value="Unassembled WGS sequence"/>
</dbReference>
<dbReference type="STRING" id="195883.A0A482WMD5"/>
<feature type="transmembrane region" description="Helical" evidence="10">
    <location>
        <begin position="31"/>
        <end position="64"/>
    </location>
</feature>
<dbReference type="FunCoup" id="A0A482WMD5">
    <property type="interactions" value="73"/>
</dbReference>
<dbReference type="GO" id="GO:0005886">
    <property type="term" value="C:plasma membrane"/>
    <property type="evidence" value="ECO:0007669"/>
    <property type="project" value="UniProtKB-SubCell"/>
</dbReference>
<keyword evidence="4 10" id="KW-0812">Transmembrane</keyword>
<reference evidence="11 12" key="1">
    <citation type="journal article" date="2017" name="Gigascience">
        <title>Genome sequence of the small brown planthopper, Laodelphax striatellus.</title>
        <authorList>
            <person name="Zhu J."/>
            <person name="Jiang F."/>
            <person name="Wang X."/>
            <person name="Yang P."/>
            <person name="Bao Y."/>
            <person name="Zhao W."/>
            <person name="Wang W."/>
            <person name="Lu H."/>
            <person name="Wang Q."/>
            <person name="Cui N."/>
            <person name="Li J."/>
            <person name="Chen X."/>
            <person name="Luo L."/>
            <person name="Yu J."/>
            <person name="Kang L."/>
            <person name="Cui F."/>
        </authorList>
    </citation>
    <scope>NUCLEOTIDE SEQUENCE [LARGE SCALE GENOMIC DNA]</scope>
    <source>
        <strain evidence="11">Lst14</strain>
    </source>
</reference>
<evidence type="ECO:0000256" key="2">
    <source>
        <dbReference type="ARBA" id="ARBA00022475"/>
    </source>
</evidence>
<feature type="transmembrane region" description="Helical" evidence="10">
    <location>
        <begin position="144"/>
        <end position="167"/>
    </location>
</feature>
<dbReference type="InParanoid" id="A0A482WMD5"/>
<keyword evidence="9" id="KW-0807">Transducer</keyword>
<evidence type="ECO:0000256" key="9">
    <source>
        <dbReference type="ARBA" id="ARBA00023224"/>
    </source>
</evidence>
<dbReference type="SMR" id="A0A482WMD5"/>
<dbReference type="AlphaFoldDB" id="A0A482WMD5"/>
<proteinExistence type="predicted"/>
<evidence type="ECO:0000256" key="7">
    <source>
        <dbReference type="ARBA" id="ARBA00023136"/>
    </source>
</evidence>
<comment type="subcellular location">
    <subcellularLocation>
        <location evidence="1">Cell membrane</location>
        <topology evidence="1">Multi-pass membrane protein</topology>
    </subcellularLocation>
</comment>
<dbReference type="PANTHER" id="PTHR21137">
    <property type="entry name" value="ODORANT RECEPTOR"/>
    <property type="match status" value="1"/>
</dbReference>
<evidence type="ECO:0000256" key="10">
    <source>
        <dbReference type="SAM" id="Phobius"/>
    </source>
</evidence>
<dbReference type="GO" id="GO:0005549">
    <property type="term" value="F:odorant binding"/>
    <property type="evidence" value="ECO:0007669"/>
    <property type="project" value="InterPro"/>
</dbReference>
<dbReference type="GO" id="GO:0004984">
    <property type="term" value="F:olfactory receptor activity"/>
    <property type="evidence" value="ECO:0007669"/>
    <property type="project" value="InterPro"/>
</dbReference>
<dbReference type="InterPro" id="IPR004117">
    <property type="entry name" value="7tm6_olfct_rcpt"/>
</dbReference>
<organism evidence="11 12">
    <name type="scientific">Laodelphax striatellus</name>
    <name type="common">Small brown planthopper</name>
    <name type="synonym">Delphax striatella</name>
    <dbReference type="NCBI Taxonomy" id="195883"/>
    <lineage>
        <taxon>Eukaryota</taxon>
        <taxon>Metazoa</taxon>
        <taxon>Ecdysozoa</taxon>
        <taxon>Arthropoda</taxon>
        <taxon>Hexapoda</taxon>
        <taxon>Insecta</taxon>
        <taxon>Pterygota</taxon>
        <taxon>Neoptera</taxon>
        <taxon>Paraneoptera</taxon>
        <taxon>Hemiptera</taxon>
        <taxon>Auchenorrhyncha</taxon>
        <taxon>Fulgoroidea</taxon>
        <taxon>Delphacidae</taxon>
        <taxon>Criomorphinae</taxon>
        <taxon>Laodelphax</taxon>
    </lineage>
</organism>
<keyword evidence="3" id="KW-0716">Sensory transduction</keyword>